<evidence type="ECO:0000256" key="3">
    <source>
        <dbReference type="ARBA" id="ARBA00012239"/>
    </source>
</evidence>
<dbReference type="PIRSF" id="PIRSF005572">
    <property type="entry name" value="NifS"/>
    <property type="match status" value="1"/>
</dbReference>
<dbReference type="PROSITE" id="PS00595">
    <property type="entry name" value="AA_TRANSFER_CLASS_5"/>
    <property type="match status" value="1"/>
</dbReference>
<comment type="caution">
    <text evidence="12">The sequence shown here is derived from an EMBL/GenBank/DDBJ whole genome shotgun (WGS) entry which is preliminary data.</text>
</comment>
<name>A0A1Y4L8K5_9FIRM</name>
<comment type="cofactor">
    <cofactor evidence="1 10">
        <name>pyridoxal 5'-phosphate</name>
        <dbReference type="ChEBI" id="CHEBI:597326"/>
    </cofactor>
</comment>
<dbReference type="AlphaFoldDB" id="A0A1Y4L8K5"/>
<evidence type="ECO:0000256" key="10">
    <source>
        <dbReference type="RuleBase" id="RU004504"/>
    </source>
</evidence>
<evidence type="ECO:0000259" key="11">
    <source>
        <dbReference type="Pfam" id="PF00266"/>
    </source>
</evidence>
<keyword evidence="5" id="KW-0479">Metal-binding</keyword>
<dbReference type="InterPro" id="IPR015422">
    <property type="entry name" value="PyrdxlP-dep_Trfase_small"/>
</dbReference>
<keyword evidence="6" id="KW-0663">Pyridoxal phosphate</keyword>
<keyword evidence="7" id="KW-0408">Iron</keyword>
<evidence type="ECO:0000313" key="12">
    <source>
        <dbReference type="EMBL" id="OUP51809.1"/>
    </source>
</evidence>
<gene>
    <name evidence="12" type="ORF">B5F17_11825</name>
</gene>
<comment type="catalytic activity">
    <reaction evidence="9">
        <text>(sulfur carrier)-H + L-cysteine = (sulfur carrier)-SH + L-alanine</text>
        <dbReference type="Rhea" id="RHEA:43892"/>
        <dbReference type="Rhea" id="RHEA-COMP:14737"/>
        <dbReference type="Rhea" id="RHEA-COMP:14739"/>
        <dbReference type="ChEBI" id="CHEBI:29917"/>
        <dbReference type="ChEBI" id="CHEBI:35235"/>
        <dbReference type="ChEBI" id="CHEBI:57972"/>
        <dbReference type="ChEBI" id="CHEBI:64428"/>
        <dbReference type="EC" id="2.8.1.7"/>
    </reaction>
</comment>
<dbReference type="PANTHER" id="PTHR11601:SF34">
    <property type="entry name" value="CYSTEINE DESULFURASE"/>
    <property type="match status" value="1"/>
</dbReference>
<dbReference type="Gene3D" id="3.40.640.10">
    <property type="entry name" value="Type I PLP-dependent aspartate aminotransferase-like (Major domain)"/>
    <property type="match status" value="1"/>
</dbReference>
<evidence type="ECO:0000256" key="7">
    <source>
        <dbReference type="ARBA" id="ARBA00023004"/>
    </source>
</evidence>
<dbReference type="RefSeq" id="WP_087374099.1">
    <property type="nucleotide sequence ID" value="NZ_NFKK01000017.1"/>
</dbReference>
<evidence type="ECO:0000256" key="9">
    <source>
        <dbReference type="ARBA" id="ARBA00050776"/>
    </source>
</evidence>
<dbReference type="GO" id="GO:0046872">
    <property type="term" value="F:metal ion binding"/>
    <property type="evidence" value="ECO:0007669"/>
    <property type="project" value="UniProtKB-KW"/>
</dbReference>
<dbReference type="InterPro" id="IPR016454">
    <property type="entry name" value="Cysteine_dSase"/>
</dbReference>
<comment type="similarity">
    <text evidence="2">Belongs to the class-V pyridoxal-phosphate-dependent aminotransferase family. NifS/IscS subfamily.</text>
</comment>
<evidence type="ECO:0000256" key="4">
    <source>
        <dbReference type="ARBA" id="ARBA00022679"/>
    </source>
</evidence>
<dbReference type="SUPFAM" id="SSF53383">
    <property type="entry name" value="PLP-dependent transferases"/>
    <property type="match status" value="1"/>
</dbReference>
<reference evidence="13" key="1">
    <citation type="submission" date="2017-04" db="EMBL/GenBank/DDBJ databases">
        <title>Function of individual gut microbiota members based on whole genome sequencing of pure cultures obtained from chicken caecum.</title>
        <authorList>
            <person name="Medvecky M."/>
            <person name="Cejkova D."/>
            <person name="Polansky O."/>
            <person name="Karasova D."/>
            <person name="Kubasova T."/>
            <person name="Cizek A."/>
            <person name="Rychlik I."/>
        </authorList>
    </citation>
    <scope>NUCLEOTIDE SEQUENCE [LARGE SCALE GENOMIC DNA]</scope>
    <source>
        <strain evidence="13">An180</strain>
    </source>
</reference>
<organism evidence="12 13">
    <name type="scientific">Butyricicoccus pullicaecorum</name>
    <dbReference type="NCBI Taxonomy" id="501571"/>
    <lineage>
        <taxon>Bacteria</taxon>
        <taxon>Bacillati</taxon>
        <taxon>Bacillota</taxon>
        <taxon>Clostridia</taxon>
        <taxon>Eubacteriales</taxon>
        <taxon>Butyricicoccaceae</taxon>
        <taxon>Butyricicoccus</taxon>
    </lineage>
</organism>
<dbReference type="GO" id="GO:0031071">
    <property type="term" value="F:cysteine desulfurase activity"/>
    <property type="evidence" value="ECO:0007669"/>
    <property type="project" value="UniProtKB-EC"/>
</dbReference>
<dbReference type="EMBL" id="NFKK01000017">
    <property type="protein sequence ID" value="OUP51809.1"/>
    <property type="molecule type" value="Genomic_DNA"/>
</dbReference>
<dbReference type="EC" id="2.8.1.7" evidence="3"/>
<evidence type="ECO:0000256" key="2">
    <source>
        <dbReference type="ARBA" id="ARBA00006490"/>
    </source>
</evidence>
<evidence type="ECO:0000256" key="6">
    <source>
        <dbReference type="ARBA" id="ARBA00022898"/>
    </source>
</evidence>
<protein>
    <recommendedName>
        <fullName evidence="3">cysteine desulfurase</fullName>
        <ecNumber evidence="3">2.8.1.7</ecNumber>
    </recommendedName>
</protein>
<evidence type="ECO:0000256" key="1">
    <source>
        <dbReference type="ARBA" id="ARBA00001933"/>
    </source>
</evidence>
<accession>A0A1Y4L8K5</accession>
<dbReference type="GO" id="GO:0051536">
    <property type="term" value="F:iron-sulfur cluster binding"/>
    <property type="evidence" value="ECO:0007669"/>
    <property type="project" value="UniProtKB-KW"/>
</dbReference>
<dbReference type="Gene3D" id="3.90.1150.10">
    <property type="entry name" value="Aspartate Aminotransferase, domain 1"/>
    <property type="match status" value="1"/>
</dbReference>
<dbReference type="InterPro" id="IPR000192">
    <property type="entry name" value="Aminotrans_V_dom"/>
</dbReference>
<evidence type="ECO:0000256" key="8">
    <source>
        <dbReference type="ARBA" id="ARBA00023014"/>
    </source>
</evidence>
<keyword evidence="8" id="KW-0411">Iron-sulfur</keyword>
<dbReference type="InterPro" id="IPR020578">
    <property type="entry name" value="Aminotrans_V_PyrdxlP_BS"/>
</dbReference>
<dbReference type="InterPro" id="IPR015424">
    <property type="entry name" value="PyrdxlP-dep_Trfase"/>
</dbReference>
<dbReference type="Pfam" id="PF00266">
    <property type="entry name" value="Aminotran_5"/>
    <property type="match status" value="1"/>
</dbReference>
<feature type="domain" description="Aminotransferase class V" evidence="11">
    <location>
        <begin position="2"/>
        <end position="389"/>
    </location>
</feature>
<keyword evidence="4" id="KW-0808">Transferase</keyword>
<evidence type="ECO:0000313" key="13">
    <source>
        <dbReference type="Proteomes" id="UP000195897"/>
    </source>
</evidence>
<proteinExistence type="inferred from homology"/>
<dbReference type="Proteomes" id="UP000195897">
    <property type="component" value="Unassembled WGS sequence"/>
</dbReference>
<evidence type="ECO:0000256" key="5">
    <source>
        <dbReference type="ARBA" id="ARBA00022723"/>
    </source>
</evidence>
<dbReference type="PANTHER" id="PTHR11601">
    <property type="entry name" value="CYSTEINE DESULFURYLASE FAMILY MEMBER"/>
    <property type="match status" value="1"/>
</dbReference>
<sequence length="394" mass="43311">MIYLDNSATSPIAQEVFEAMRPYLQEEYGNPSSKYYLLAAHAADAVENSRNWVAKLIHAKPEEIIFTCGSTESSNMIIKGVADYKKHYEKKGNHIITSKVEHHATLNTCRFLNGDIYSNQDATFSLFDKVSKVDRGYEVTFLDVNKYGQVTPESFEKAIRPTTTLASFIWANNEIGSLNDMDALTTVAHKHRVLLHADATQIAGKLPINVEQTKVDFLSLSAHKFHGPKGVGAAYIRGDDYGLPPMSAFMHGGEQEHGLRAGTLAVHNIVGFGKAAELAIANQQQQMACIQKLEQAAKKIIASSEHLELLGDPGHHLPGVISLIVNLDDFDNERFVKRISTKFAVSTGSACTAGMPSHVLQAIGREDAVSRVLRISLSAENTVDQVEAFLKELF</sequence>
<dbReference type="InterPro" id="IPR015421">
    <property type="entry name" value="PyrdxlP-dep_Trfase_major"/>
</dbReference>